<dbReference type="InterPro" id="IPR018097">
    <property type="entry name" value="EGF_Ca-bd_CS"/>
</dbReference>
<feature type="transmembrane region" description="Helical" evidence="16">
    <location>
        <begin position="1335"/>
        <end position="1357"/>
    </location>
</feature>
<dbReference type="PROSITE" id="PS01209">
    <property type="entry name" value="LDLRA_1"/>
    <property type="match status" value="2"/>
</dbReference>
<dbReference type="PROSITE" id="PS51120">
    <property type="entry name" value="LDLRB"/>
    <property type="match status" value="3"/>
</dbReference>
<dbReference type="PROSITE" id="PS50026">
    <property type="entry name" value="EGF_3"/>
    <property type="match status" value="1"/>
</dbReference>
<dbReference type="Gene3D" id="4.10.400.10">
    <property type="entry name" value="Low-density Lipoprotein Receptor"/>
    <property type="match status" value="2"/>
</dbReference>
<dbReference type="RefSeq" id="XP_022327126.1">
    <property type="nucleotide sequence ID" value="XM_022471418.1"/>
</dbReference>
<comment type="subcellular location">
    <subcellularLocation>
        <location evidence="1">Membrane</location>
        <topology evidence="1">Single-pass membrane protein</topology>
    </subcellularLocation>
</comment>
<evidence type="ECO:0000256" key="16">
    <source>
        <dbReference type="SAM" id="Phobius"/>
    </source>
</evidence>
<dbReference type="GO" id="GO:0042562">
    <property type="term" value="F:hormone binding"/>
    <property type="evidence" value="ECO:0007669"/>
    <property type="project" value="TreeGrafter"/>
</dbReference>
<keyword evidence="6" id="KW-0677">Repeat</keyword>
<feature type="disulfide bond" evidence="12">
    <location>
        <begin position="1306"/>
        <end position="1315"/>
    </location>
</feature>
<evidence type="ECO:0000256" key="8">
    <source>
        <dbReference type="ARBA" id="ARBA00023136"/>
    </source>
</evidence>
<evidence type="ECO:0000256" key="6">
    <source>
        <dbReference type="ARBA" id="ARBA00022737"/>
    </source>
</evidence>
<keyword evidence="2 12" id="KW-0245">EGF-like domain</keyword>
<keyword evidence="3" id="KW-0254">Endocytosis</keyword>
<dbReference type="SUPFAM" id="SSF57424">
    <property type="entry name" value="LDL receptor-like module"/>
    <property type="match status" value="1"/>
</dbReference>
<dbReference type="KEGG" id="cvn:111126641"/>
<dbReference type="PROSITE" id="PS01186">
    <property type="entry name" value="EGF_2"/>
    <property type="match status" value="3"/>
</dbReference>
<evidence type="ECO:0000313" key="19">
    <source>
        <dbReference type="RefSeq" id="XP_022327126.1"/>
    </source>
</evidence>
<dbReference type="FunFam" id="2.120.10.30:FF:000241">
    <property type="entry name" value="Low-density lipoprotein receptor-related protein 6"/>
    <property type="match status" value="1"/>
</dbReference>
<keyword evidence="4 16" id="KW-0812">Transmembrane</keyword>
<dbReference type="CDD" id="cd00112">
    <property type="entry name" value="LDLa"/>
    <property type="match status" value="2"/>
</dbReference>
<dbReference type="InterPro" id="IPR036055">
    <property type="entry name" value="LDL_receptor-like_sf"/>
</dbReference>
<dbReference type="InterPro" id="IPR009030">
    <property type="entry name" value="Growth_fac_rcpt_cys_sf"/>
</dbReference>
<feature type="disulfide bond" evidence="12">
    <location>
        <begin position="1287"/>
        <end position="1304"/>
    </location>
</feature>
<feature type="repeat" description="LDL-receptor class B" evidence="14">
    <location>
        <begin position="304"/>
        <end position="347"/>
    </location>
</feature>
<dbReference type="SMART" id="SM00179">
    <property type="entry name" value="EGF_CA"/>
    <property type="match status" value="3"/>
</dbReference>
<keyword evidence="7 16" id="KW-1133">Transmembrane helix</keyword>
<sequence>MEGLFLCGNQKQCLSQGRLCDNNTDCFDGTDENGQCEEARTDCALNKCHHICDVSPSGAKCRCRSGYHMLQNHTCTDINECESDSEEPPVCSHECHNFPGGYNCSCYHGYTLKDDGKCLVKGPLPILLLANYEEIMGHEMLPNRSIPAHEESPHCYVKDHDKITTMALGPNHVLYYSDISHKKIYSTHLNGTWKAQEQEVINVGLVNPVGLDVDWITGHLYIADSGRGEILACQGNGDLCTAVITHIGCVSTLVLDQKNRHIYWSCNGETSSIERADLDGRSQKRFVKDHVGHVTALTVDHTISRLYWVDSLFHVINSIHLDGKDRSILLTDDHLIDSVSMAVLEDRIYWSTKDKGLFSANKFTGRDVQQQLPEMRGIVSLIMMHPALQSMKLGNPCADANCSNMCLPSEQGHQCICPQDKHLDANNLNCQISLHVPRAFFGAKEEIQQFPLLSVGYQDNLIGTVISENVQNIPTIDISYKHQALVYSDIRRDVIARINISETKGFSSEEIIFSKELHSVEKLLVDPVTGNIFWVDVGKKTVEVSSFDGVYHKMISPKQMMQRLTSLAIDFKSGTMYLSLVGVSPSILRCALDGTSCLPLSVEVQHPDDLVLYKGRLFIADSSQSMVQIISVKVPNGGYKKVHWGGYDRQLTRMAIYDDKVYWTEDKETSLFSVDLSRSLEVTTVLHDIIPLSSIAIWNPEMKVEESACSVNNGGCSHLCLPVSQNSRVCVCNDGSLLQRDNTSCIECVELDCFCEIHENCTRNHASECDGLVCDVDQCVSRDGICDGVPDCADMADEEQSRCNPKESVGCRDGSFACDSGDCIFEDLVCNGRADCSDASDEGQQCGTACKDHHCQHDCIPLPQGGVCRCHQGYNIQNDGLCQDVNECETDNGGCSQLCVNSVGDRQCSCLPDFTPHNTSCIPPDPLPYLMFLKHSSLTRYDLDSHGEAVPITALESIIDFDMDMSKGDIFGISASSPKLLLRTNQSHQKPEVLLSRPTSRFVFVAYDWLGRNVYLSDISTPALIVCPLQHLEDGCLSLLHEKTANVVLHPVKGLMFWLGDDCIQRSTMSGSKRRSVVEFDVDLPSSLILDQFSGSLYWIDFNRGVIESCDMNGDHRRTILRHGIYMKFLSIEVFGDYLYFTEEKTQSLYRFNRLTGSRDKLVKDVTFSVQLRIIHPILQNPGARLHVCAKRQCSHLCLLTPEGAVCACPDGWDFIDHRICKDPRKSATAIPKSTIQMPPKVSPAGVVPRIPLMTNRSQSVPRSTSRQSPPLGTSSAAPDSSCNFLCMNGGTCTYSQEQNREYCICQTGYTGMYCNTEEPLENSAPRAQRNATPVIVGVILGCLFLVILIIGIFGYMKYKREKVQYSTDIVHFQPLLRRQNDEDSVDLIRDFPSRAKSQHKDVDQQNKHSSSYDEPELGGLSWHYSTTSVDSAFVSHTDENDNLTSQLIPTSQRA</sequence>
<evidence type="ECO:0000256" key="3">
    <source>
        <dbReference type="ARBA" id="ARBA00022583"/>
    </source>
</evidence>
<dbReference type="SMART" id="SM00192">
    <property type="entry name" value="LDLa"/>
    <property type="match status" value="3"/>
</dbReference>
<keyword evidence="9 12" id="KW-1015">Disulfide bond</keyword>
<dbReference type="PRINTS" id="PR00261">
    <property type="entry name" value="LDLRECEPTOR"/>
</dbReference>
<keyword evidence="11" id="KW-0325">Glycoprotein</keyword>
<evidence type="ECO:0000256" key="15">
    <source>
        <dbReference type="SAM" id="MobiDB-lite"/>
    </source>
</evidence>
<dbReference type="InterPro" id="IPR023415">
    <property type="entry name" value="LDLR_class-A_CS"/>
</dbReference>
<evidence type="ECO:0000256" key="12">
    <source>
        <dbReference type="PROSITE-ProRule" id="PRU00076"/>
    </source>
</evidence>
<dbReference type="Pfam" id="PF14670">
    <property type="entry name" value="FXa_inhibition"/>
    <property type="match status" value="1"/>
</dbReference>
<evidence type="ECO:0000256" key="13">
    <source>
        <dbReference type="PROSITE-ProRule" id="PRU00124"/>
    </source>
</evidence>
<dbReference type="PANTHER" id="PTHR22722">
    <property type="entry name" value="LOW-DENSITY LIPOPROTEIN RECEPTOR-RELATED PROTEIN 2-RELATED"/>
    <property type="match status" value="1"/>
</dbReference>
<dbReference type="OrthoDB" id="6070271at2759"/>
<dbReference type="SMART" id="SM00135">
    <property type="entry name" value="LY"/>
    <property type="match status" value="12"/>
</dbReference>
<evidence type="ECO:0000313" key="18">
    <source>
        <dbReference type="Proteomes" id="UP000694844"/>
    </source>
</evidence>
<keyword evidence="10" id="KW-0675">Receptor</keyword>
<evidence type="ECO:0000256" key="1">
    <source>
        <dbReference type="ARBA" id="ARBA00004167"/>
    </source>
</evidence>
<dbReference type="InterPro" id="IPR011042">
    <property type="entry name" value="6-blade_b-propeller_TolB-like"/>
</dbReference>
<dbReference type="InterPro" id="IPR002172">
    <property type="entry name" value="LDrepeatLR_classA_rpt"/>
</dbReference>
<dbReference type="GO" id="GO:0016324">
    <property type="term" value="C:apical plasma membrane"/>
    <property type="evidence" value="ECO:0007669"/>
    <property type="project" value="TreeGrafter"/>
</dbReference>
<comment type="caution">
    <text evidence="13">Lacks conserved residue(s) required for the propagation of feature annotation.</text>
</comment>
<evidence type="ECO:0000256" key="2">
    <source>
        <dbReference type="ARBA" id="ARBA00022536"/>
    </source>
</evidence>
<dbReference type="SUPFAM" id="SSF57184">
    <property type="entry name" value="Growth factor receptor domain"/>
    <property type="match status" value="1"/>
</dbReference>
<feature type="disulfide bond" evidence="12">
    <location>
        <begin position="1283"/>
        <end position="1293"/>
    </location>
</feature>
<dbReference type="PROSITE" id="PS50068">
    <property type="entry name" value="LDLRA_2"/>
    <property type="match status" value="3"/>
</dbReference>
<dbReference type="InterPro" id="IPR051221">
    <property type="entry name" value="LDLR-related"/>
</dbReference>
<name>A0A8B8DJG0_CRAVI</name>
<feature type="repeat" description="LDL-receptor class B" evidence="14">
    <location>
        <begin position="260"/>
        <end position="303"/>
    </location>
</feature>
<feature type="disulfide bond" evidence="13">
    <location>
        <begin position="811"/>
        <end position="823"/>
    </location>
</feature>
<reference evidence="19" key="1">
    <citation type="submission" date="2025-08" db="UniProtKB">
        <authorList>
            <consortium name="RefSeq"/>
        </authorList>
    </citation>
    <scope>IDENTIFICATION</scope>
    <source>
        <tissue evidence="19">Whole sample</tissue>
    </source>
</reference>
<dbReference type="GO" id="GO:0005509">
    <property type="term" value="F:calcium ion binding"/>
    <property type="evidence" value="ECO:0007669"/>
    <property type="project" value="InterPro"/>
</dbReference>
<evidence type="ECO:0000259" key="17">
    <source>
        <dbReference type="PROSITE" id="PS50026"/>
    </source>
</evidence>
<gene>
    <name evidence="19" type="primary">LOC111126641</name>
</gene>
<feature type="region of interest" description="Disordered" evidence="15">
    <location>
        <begin position="1396"/>
        <end position="1416"/>
    </location>
</feature>
<keyword evidence="5" id="KW-0732">Signal</keyword>
<dbReference type="Gene3D" id="2.10.25.10">
    <property type="entry name" value="Laminin"/>
    <property type="match status" value="5"/>
</dbReference>
<feature type="compositionally biased region" description="Basic and acidic residues" evidence="15">
    <location>
        <begin position="1396"/>
        <end position="1407"/>
    </location>
</feature>
<proteinExistence type="predicted"/>
<keyword evidence="18" id="KW-1185">Reference proteome</keyword>
<dbReference type="SUPFAM" id="SSF63825">
    <property type="entry name" value="YWTD domain"/>
    <property type="match status" value="3"/>
</dbReference>
<evidence type="ECO:0000256" key="11">
    <source>
        <dbReference type="ARBA" id="ARBA00023180"/>
    </source>
</evidence>
<evidence type="ECO:0000256" key="10">
    <source>
        <dbReference type="ARBA" id="ARBA00023170"/>
    </source>
</evidence>
<dbReference type="Pfam" id="PF00057">
    <property type="entry name" value="Ldl_recept_a"/>
    <property type="match status" value="1"/>
</dbReference>
<accession>A0A8B8DJG0</accession>
<feature type="region of interest" description="Disordered" evidence="15">
    <location>
        <begin position="1254"/>
        <end position="1279"/>
    </location>
</feature>
<dbReference type="InterPro" id="IPR000033">
    <property type="entry name" value="LDLR_classB_rpt"/>
</dbReference>
<dbReference type="PROSITE" id="PS00022">
    <property type="entry name" value="EGF_1"/>
    <property type="match status" value="1"/>
</dbReference>
<dbReference type="Gene3D" id="2.120.10.30">
    <property type="entry name" value="TolB, C-terminal domain"/>
    <property type="match status" value="3"/>
</dbReference>
<evidence type="ECO:0000256" key="14">
    <source>
        <dbReference type="PROSITE-ProRule" id="PRU00461"/>
    </source>
</evidence>
<feature type="repeat" description="LDL-receptor class B" evidence="14">
    <location>
        <begin position="530"/>
        <end position="573"/>
    </location>
</feature>
<feature type="domain" description="EGF-like" evidence="17">
    <location>
        <begin position="1279"/>
        <end position="1316"/>
    </location>
</feature>
<dbReference type="GO" id="GO:0006898">
    <property type="term" value="P:receptor-mediated endocytosis"/>
    <property type="evidence" value="ECO:0007669"/>
    <property type="project" value="TreeGrafter"/>
</dbReference>
<dbReference type="CDD" id="cd00054">
    <property type="entry name" value="EGF_CA"/>
    <property type="match status" value="1"/>
</dbReference>
<dbReference type="SUPFAM" id="SSF57196">
    <property type="entry name" value="EGF/Laminin"/>
    <property type="match status" value="4"/>
</dbReference>
<feature type="compositionally biased region" description="Polar residues" evidence="15">
    <location>
        <begin position="1255"/>
        <end position="1279"/>
    </location>
</feature>
<dbReference type="PROSITE" id="PS01187">
    <property type="entry name" value="EGF_CA"/>
    <property type="match status" value="1"/>
</dbReference>
<keyword evidence="8 16" id="KW-0472">Membrane</keyword>
<evidence type="ECO:0000256" key="5">
    <source>
        <dbReference type="ARBA" id="ARBA00022729"/>
    </source>
</evidence>
<organism evidence="18 19">
    <name type="scientific">Crassostrea virginica</name>
    <name type="common">Eastern oyster</name>
    <dbReference type="NCBI Taxonomy" id="6565"/>
    <lineage>
        <taxon>Eukaryota</taxon>
        <taxon>Metazoa</taxon>
        <taxon>Spiralia</taxon>
        <taxon>Lophotrochozoa</taxon>
        <taxon>Mollusca</taxon>
        <taxon>Bivalvia</taxon>
        <taxon>Autobranchia</taxon>
        <taxon>Pteriomorphia</taxon>
        <taxon>Ostreida</taxon>
        <taxon>Ostreoidea</taxon>
        <taxon>Ostreidae</taxon>
        <taxon>Crassostrea</taxon>
    </lineage>
</organism>
<evidence type="ECO:0000256" key="7">
    <source>
        <dbReference type="ARBA" id="ARBA00022989"/>
    </source>
</evidence>
<protein>
    <submittedName>
        <fullName evidence="19">Low-density lipoprotein receptor-related protein 2-like isoform X1</fullName>
    </submittedName>
</protein>
<evidence type="ECO:0000256" key="9">
    <source>
        <dbReference type="ARBA" id="ARBA00023157"/>
    </source>
</evidence>
<dbReference type="GeneID" id="111126641"/>
<dbReference type="InterPro" id="IPR000742">
    <property type="entry name" value="EGF"/>
</dbReference>
<dbReference type="GO" id="GO:0043235">
    <property type="term" value="C:receptor complex"/>
    <property type="evidence" value="ECO:0007669"/>
    <property type="project" value="TreeGrafter"/>
</dbReference>
<dbReference type="PANTHER" id="PTHR22722:SF14">
    <property type="entry name" value="MEGALIN, ISOFORM A"/>
    <property type="match status" value="1"/>
</dbReference>
<dbReference type="InterPro" id="IPR001881">
    <property type="entry name" value="EGF-like_Ca-bd_dom"/>
</dbReference>
<dbReference type="Proteomes" id="UP000694844">
    <property type="component" value="Chromosome 3"/>
</dbReference>
<feature type="disulfide bond" evidence="13">
    <location>
        <begin position="818"/>
        <end position="836"/>
    </location>
</feature>
<evidence type="ECO:0000256" key="4">
    <source>
        <dbReference type="ARBA" id="ARBA00022692"/>
    </source>
</evidence>
<dbReference type="SMART" id="SM00181">
    <property type="entry name" value="EGF"/>
    <property type="match status" value="8"/>
</dbReference>